<organism evidence="1 2">
    <name type="scientific">Hebeloma cylindrosporum</name>
    <dbReference type="NCBI Taxonomy" id="76867"/>
    <lineage>
        <taxon>Eukaryota</taxon>
        <taxon>Fungi</taxon>
        <taxon>Dikarya</taxon>
        <taxon>Basidiomycota</taxon>
        <taxon>Agaricomycotina</taxon>
        <taxon>Agaricomycetes</taxon>
        <taxon>Agaricomycetidae</taxon>
        <taxon>Agaricales</taxon>
        <taxon>Agaricineae</taxon>
        <taxon>Hymenogastraceae</taxon>
        <taxon>Hebeloma</taxon>
    </lineage>
</organism>
<gene>
    <name evidence="1" type="ORF">M413DRAFT_111895</name>
</gene>
<dbReference type="HOGENOM" id="CLU_1610957_0_0_1"/>
<dbReference type="AlphaFoldDB" id="A0A0C2Z8Y3"/>
<reference evidence="2" key="2">
    <citation type="submission" date="2015-01" db="EMBL/GenBank/DDBJ databases">
        <title>Evolutionary Origins and Diversification of the Mycorrhizal Mutualists.</title>
        <authorList>
            <consortium name="DOE Joint Genome Institute"/>
            <consortium name="Mycorrhizal Genomics Consortium"/>
            <person name="Kohler A."/>
            <person name="Kuo A."/>
            <person name="Nagy L.G."/>
            <person name="Floudas D."/>
            <person name="Copeland A."/>
            <person name="Barry K.W."/>
            <person name="Cichocki N."/>
            <person name="Veneault-Fourrey C."/>
            <person name="LaButti K."/>
            <person name="Lindquist E.A."/>
            <person name="Lipzen A."/>
            <person name="Lundell T."/>
            <person name="Morin E."/>
            <person name="Murat C."/>
            <person name="Riley R."/>
            <person name="Ohm R."/>
            <person name="Sun H."/>
            <person name="Tunlid A."/>
            <person name="Henrissat B."/>
            <person name="Grigoriev I.V."/>
            <person name="Hibbett D.S."/>
            <person name="Martin F."/>
        </authorList>
    </citation>
    <scope>NUCLEOTIDE SEQUENCE [LARGE SCALE GENOMIC DNA]</scope>
    <source>
        <strain evidence="2">h7</strain>
    </source>
</reference>
<name>A0A0C2Z8Y3_HEBCY</name>
<evidence type="ECO:0000313" key="1">
    <source>
        <dbReference type="EMBL" id="KIM49572.1"/>
    </source>
</evidence>
<proteinExistence type="predicted"/>
<dbReference type="EMBL" id="KN831768">
    <property type="protein sequence ID" value="KIM49572.1"/>
    <property type="molecule type" value="Genomic_DNA"/>
</dbReference>
<accession>A0A0C2Z8Y3</accession>
<keyword evidence="2" id="KW-1185">Reference proteome</keyword>
<sequence length="165" mass="18107">MRKRTRPCVRTHRKGGADIYFRQALFLSSANHVCRYPNCYTQSGSTPKNSISRTDDAKRGQISSCVSDIGFAPPETQRLLPALAAPSSRSTNSVGLLNVSNIPLFDICSAARPLAALSFPDNNNLRSSMMLTLRIAYTCLSKTIFSSMAIIFPTTTDSFIWASAY</sequence>
<dbReference type="Proteomes" id="UP000053424">
    <property type="component" value="Unassembled WGS sequence"/>
</dbReference>
<evidence type="ECO:0000313" key="2">
    <source>
        <dbReference type="Proteomes" id="UP000053424"/>
    </source>
</evidence>
<protein>
    <submittedName>
        <fullName evidence="1">Uncharacterized protein</fullName>
    </submittedName>
</protein>
<reference evidence="1 2" key="1">
    <citation type="submission" date="2014-04" db="EMBL/GenBank/DDBJ databases">
        <authorList>
            <consortium name="DOE Joint Genome Institute"/>
            <person name="Kuo A."/>
            <person name="Gay G."/>
            <person name="Dore J."/>
            <person name="Kohler A."/>
            <person name="Nagy L.G."/>
            <person name="Floudas D."/>
            <person name="Copeland A."/>
            <person name="Barry K.W."/>
            <person name="Cichocki N."/>
            <person name="Veneault-Fourrey C."/>
            <person name="LaButti K."/>
            <person name="Lindquist E.A."/>
            <person name="Lipzen A."/>
            <person name="Lundell T."/>
            <person name="Morin E."/>
            <person name="Murat C."/>
            <person name="Sun H."/>
            <person name="Tunlid A."/>
            <person name="Henrissat B."/>
            <person name="Grigoriev I.V."/>
            <person name="Hibbett D.S."/>
            <person name="Martin F."/>
            <person name="Nordberg H.P."/>
            <person name="Cantor M.N."/>
            <person name="Hua S.X."/>
        </authorList>
    </citation>
    <scope>NUCLEOTIDE SEQUENCE [LARGE SCALE GENOMIC DNA]</scope>
    <source>
        <strain evidence="2">h7</strain>
    </source>
</reference>